<dbReference type="GO" id="GO:0006302">
    <property type="term" value="P:double-strand break repair"/>
    <property type="evidence" value="ECO:0007669"/>
    <property type="project" value="InterPro"/>
</dbReference>
<accession>A0A930VNT2</accession>
<dbReference type="PANTHER" id="PTHR32114:SF2">
    <property type="entry name" value="ABC TRANSPORTER ABCH.3"/>
    <property type="match status" value="1"/>
</dbReference>
<evidence type="ECO:0000259" key="4">
    <source>
        <dbReference type="Pfam" id="PF13476"/>
    </source>
</evidence>
<evidence type="ECO:0000313" key="5">
    <source>
        <dbReference type="EMBL" id="MBF4767230.1"/>
    </source>
</evidence>
<evidence type="ECO:0000313" key="6">
    <source>
        <dbReference type="Proteomes" id="UP000660668"/>
    </source>
</evidence>
<dbReference type="SUPFAM" id="SSF52540">
    <property type="entry name" value="P-loop containing nucleoside triphosphate hydrolases"/>
    <property type="match status" value="1"/>
</dbReference>
<evidence type="ECO:0000256" key="3">
    <source>
        <dbReference type="ARBA" id="ARBA00013368"/>
    </source>
</evidence>
<dbReference type="InterPro" id="IPR027417">
    <property type="entry name" value="P-loop_NTPase"/>
</dbReference>
<evidence type="ECO:0000256" key="1">
    <source>
        <dbReference type="ARBA" id="ARBA00006930"/>
    </source>
</evidence>
<comment type="caution">
    <text evidence="5">The sequence shown here is derived from an EMBL/GenBank/DDBJ whole genome shotgun (WGS) entry which is preliminary data.</text>
</comment>
<dbReference type="Pfam" id="PF13558">
    <property type="entry name" value="SbcC_Walker_B"/>
    <property type="match status" value="1"/>
</dbReference>
<gene>
    <name evidence="5" type="ORF">ISU10_05565</name>
</gene>
<dbReference type="PANTHER" id="PTHR32114">
    <property type="entry name" value="ABC TRANSPORTER ABCH.3"/>
    <property type="match status" value="1"/>
</dbReference>
<dbReference type="Pfam" id="PF13476">
    <property type="entry name" value="AAA_23"/>
    <property type="match status" value="1"/>
</dbReference>
<sequence>MRLHRLEITAFGPFAQTTSVDFDALSAGGLFLLSGATGAGKTSVLDAVCFALYGAVPGERNDAKRLRSDQADASTPPRVSLEATLSGRRFRIVRSPAWQRPKKRGPGVTAQQAAVVVSELVEGTWLPLTTRLDESGHLISGLVGMNLTQFTQVAMLPQGRFQAFLRASSDDRHRLLQQLFRTERFERVESWLRDRRLVLQRHSHDHERSVTGLVHRISETAQASAPAADESAQQWSATLVAAANDLAASLGAALPGLRDAEATTRAALEAGKASADRRTRLAEAIRERERLLQKAPEVARSRAVLAAAARARGVVPLQRVVIVAGAAAEDAELRVVRERARAAALLGLEPEELTAETVPELVRDAADASARARALLPRERERAELADQLALARNQRGEADLSEVRARAASAREAATRLPAEQSARDVAVSRVEAGRTLQAVRNELVVAQLDLNQVVTARLVLAEELVMLQQARLDGMAAEIAGRLAAGGGSCPVCGSQHHPHLATAAPGAPDAAAEKALRKRLDDAEFEQHTRASHAKDLETRAALALQAAGTDDLDALTRALADAEAVLRDTAHLAAGAEELERLAATVAELDATIAPLAARLAEVTSELASALGDDHGDVSSLIAHRAAVADATASLQESHAALVVAERHRDDAVEALAATAAEAGFPDVPSALAAALPHDEVVALQAAVDEHARRMAAVEAVLADPALSDAREGESPDLETLASAHLAAADELASALAAEQQEVVRATRLVQLDRRLSDAVTAWDPVRAELDLVSSVASFAEGKSGDNQLQMRLSAYVLAFRLTQVVDAANVRLATMSDRRYSLEHTGRRGAGERRGGLSLLVRDDWSGESRDPATLSGGETFVVSLALALGLADVIMHEVGGVGLDTLFVDEGFGSLDADTLDDVMETLDSLRDGGRVVGVVSHVAEMRDRIPTQLVVSKARTGSTVHLRG</sequence>
<protein>
    <recommendedName>
        <fullName evidence="3">Nuclease SbcCD subunit C</fullName>
    </recommendedName>
</protein>
<dbReference type="RefSeq" id="WP_194695380.1">
    <property type="nucleotide sequence ID" value="NZ_JADKPO010000005.1"/>
</dbReference>
<dbReference type="InterPro" id="IPR038729">
    <property type="entry name" value="Rad50/SbcC_AAA"/>
</dbReference>
<dbReference type="AlphaFoldDB" id="A0A930VNT2"/>
<keyword evidence="6" id="KW-1185">Reference proteome</keyword>
<dbReference type="GO" id="GO:0016887">
    <property type="term" value="F:ATP hydrolysis activity"/>
    <property type="evidence" value="ECO:0007669"/>
    <property type="project" value="InterPro"/>
</dbReference>
<proteinExistence type="inferred from homology"/>
<dbReference type="Gene3D" id="3.40.50.300">
    <property type="entry name" value="P-loop containing nucleotide triphosphate hydrolases"/>
    <property type="match status" value="2"/>
</dbReference>
<comment type="subunit">
    <text evidence="2">Heterodimer of SbcC and SbcD.</text>
</comment>
<name>A0A930VNT2_9ACTN</name>
<comment type="similarity">
    <text evidence="1">Belongs to the SMC family. SbcC subfamily.</text>
</comment>
<dbReference type="EMBL" id="JADKPO010000005">
    <property type="protein sequence ID" value="MBF4767230.1"/>
    <property type="molecule type" value="Genomic_DNA"/>
</dbReference>
<dbReference type="Proteomes" id="UP000660668">
    <property type="component" value="Unassembled WGS sequence"/>
</dbReference>
<organism evidence="5 6">
    <name type="scientific">Nocardioides agariphilus</name>
    <dbReference type="NCBI Taxonomy" id="433664"/>
    <lineage>
        <taxon>Bacteria</taxon>
        <taxon>Bacillati</taxon>
        <taxon>Actinomycetota</taxon>
        <taxon>Actinomycetes</taxon>
        <taxon>Propionibacteriales</taxon>
        <taxon>Nocardioidaceae</taxon>
        <taxon>Nocardioides</taxon>
    </lineage>
</organism>
<feature type="domain" description="Rad50/SbcC-type AAA" evidence="4">
    <location>
        <begin position="5"/>
        <end position="182"/>
    </location>
</feature>
<reference evidence="5" key="1">
    <citation type="submission" date="2020-11" db="EMBL/GenBank/DDBJ databases">
        <title>Nocardioides cynanchi sp. nov., isolated from soil of rhizosphere of Cynanchum wilfordii.</title>
        <authorList>
            <person name="Lee J.-S."/>
            <person name="Suh M.K."/>
            <person name="Kim J.-S."/>
        </authorList>
    </citation>
    <scope>NUCLEOTIDE SEQUENCE</scope>
    <source>
        <strain evidence="5">KCTC 19276</strain>
    </source>
</reference>
<evidence type="ECO:0000256" key="2">
    <source>
        <dbReference type="ARBA" id="ARBA00011322"/>
    </source>
</evidence>